<dbReference type="EMBL" id="BNAU01000006">
    <property type="protein sequence ID" value="GHF09462.1"/>
    <property type="molecule type" value="Genomic_DNA"/>
</dbReference>
<organism evidence="1 2">
    <name type="scientific">Amycolatopsis deserti</name>
    <dbReference type="NCBI Taxonomy" id="185696"/>
    <lineage>
        <taxon>Bacteria</taxon>
        <taxon>Bacillati</taxon>
        <taxon>Actinomycetota</taxon>
        <taxon>Actinomycetes</taxon>
        <taxon>Pseudonocardiales</taxon>
        <taxon>Pseudonocardiaceae</taxon>
        <taxon>Amycolatopsis</taxon>
    </lineage>
</organism>
<sequence>MAGISHAAIGYQLGSRDALPTPALIDSFTTHRALWVAQPEAVVQAQRSPSRPRGLGGSVPLALMAGLMLR</sequence>
<dbReference type="RefSeq" id="WP_229874682.1">
    <property type="nucleotide sequence ID" value="NZ_BNAU01000006.1"/>
</dbReference>
<accession>A0ABQ3JA11</accession>
<reference evidence="2" key="1">
    <citation type="journal article" date="2019" name="Int. J. Syst. Evol. Microbiol.">
        <title>The Global Catalogue of Microorganisms (GCM) 10K type strain sequencing project: providing services to taxonomists for standard genome sequencing and annotation.</title>
        <authorList>
            <consortium name="The Broad Institute Genomics Platform"/>
            <consortium name="The Broad Institute Genome Sequencing Center for Infectious Disease"/>
            <person name="Wu L."/>
            <person name="Ma J."/>
        </authorList>
    </citation>
    <scope>NUCLEOTIDE SEQUENCE [LARGE SCALE GENOMIC DNA]</scope>
    <source>
        <strain evidence="2">CGMCC 4.7677</strain>
    </source>
</reference>
<proteinExistence type="predicted"/>
<protein>
    <submittedName>
        <fullName evidence="1">Uncharacterized protein</fullName>
    </submittedName>
</protein>
<evidence type="ECO:0000313" key="1">
    <source>
        <dbReference type="EMBL" id="GHF09462.1"/>
    </source>
</evidence>
<comment type="caution">
    <text evidence="1">The sequence shown here is derived from an EMBL/GenBank/DDBJ whole genome shotgun (WGS) entry which is preliminary data.</text>
</comment>
<dbReference type="Proteomes" id="UP000605897">
    <property type="component" value="Unassembled WGS sequence"/>
</dbReference>
<keyword evidence="2" id="KW-1185">Reference proteome</keyword>
<gene>
    <name evidence="1" type="ORF">GCM10017786_48740</name>
</gene>
<evidence type="ECO:0000313" key="2">
    <source>
        <dbReference type="Proteomes" id="UP000605897"/>
    </source>
</evidence>
<name>A0ABQ3JA11_9PSEU</name>